<name>A0A1Z9Z071_9GAMM</name>
<evidence type="ECO:0000313" key="4">
    <source>
        <dbReference type="Proteomes" id="UP000196536"/>
    </source>
</evidence>
<evidence type="ECO:0000313" key="3">
    <source>
        <dbReference type="EMBL" id="OUY07832.1"/>
    </source>
</evidence>
<comment type="caution">
    <text evidence="3">The sequence shown here is derived from an EMBL/GenBank/DDBJ whole genome shotgun (WGS) entry which is preliminary data.</text>
</comment>
<keyword evidence="4" id="KW-1185">Reference proteome</keyword>
<feature type="signal peptide" evidence="1">
    <location>
        <begin position="1"/>
        <end position="20"/>
    </location>
</feature>
<dbReference type="OrthoDB" id="9814399at2"/>
<organism evidence="3 4">
    <name type="scientific">Acinetobacter populi</name>
    <dbReference type="NCBI Taxonomy" id="1582270"/>
    <lineage>
        <taxon>Bacteria</taxon>
        <taxon>Pseudomonadati</taxon>
        <taxon>Pseudomonadota</taxon>
        <taxon>Gammaproteobacteria</taxon>
        <taxon>Moraxellales</taxon>
        <taxon>Moraxellaceae</taxon>
        <taxon>Acinetobacter</taxon>
    </lineage>
</organism>
<dbReference type="EMBL" id="NEXX01000002">
    <property type="protein sequence ID" value="OUY07832.1"/>
    <property type="molecule type" value="Genomic_DNA"/>
</dbReference>
<proteinExistence type="predicted"/>
<dbReference type="Pfam" id="PF09917">
    <property type="entry name" value="DUF2147"/>
    <property type="match status" value="1"/>
</dbReference>
<feature type="domain" description="DUF2147" evidence="2">
    <location>
        <begin position="28"/>
        <end position="144"/>
    </location>
</feature>
<reference evidence="3 4" key="1">
    <citation type="submission" date="2017-05" db="EMBL/GenBank/DDBJ databases">
        <title>Acinetobacter populi ANC 5415 (= PBJ7), whole genome shotgun sequencing project.</title>
        <authorList>
            <person name="Nemec A."/>
            <person name="Radolfova-Krizova L."/>
        </authorList>
    </citation>
    <scope>NUCLEOTIDE SEQUENCE [LARGE SCALE GENOMIC DNA]</scope>
    <source>
        <strain evidence="3 4">PBJ7</strain>
    </source>
</reference>
<keyword evidence="1" id="KW-0732">Signal</keyword>
<evidence type="ECO:0000256" key="1">
    <source>
        <dbReference type="SAM" id="SignalP"/>
    </source>
</evidence>
<protein>
    <recommendedName>
        <fullName evidence="2">DUF2147 domain-containing protein</fullName>
    </recommendedName>
</protein>
<dbReference type="RefSeq" id="WP_087620375.1">
    <property type="nucleotide sequence ID" value="NZ_NEXX01000002.1"/>
</dbReference>
<sequence length="146" mass="15610">MKKLSLLLLTTAFTTTSVFAADVLNNSEWKTIDDETGKPKALVSFKQQANGTFTATISKSLDPNVEKGCNTCAGALKGKPLEGVTIVRNLKAVSAGKYDGGTILDPKSGKTYKMKAEVSPDGKKLQVRGYIGISALGRNQTWLRAN</sequence>
<dbReference type="AlphaFoldDB" id="A0A1Z9Z071"/>
<evidence type="ECO:0000259" key="2">
    <source>
        <dbReference type="Pfam" id="PF09917"/>
    </source>
</evidence>
<gene>
    <name evidence="3" type="ORF">CAP51_08910</name>
</gene>
<dbReference type="PANTHER" id="PTHR36919">
    <property type="entry name" value="BLR1215 PROTEIN"/>
    <property type="match status" value="1"/>
</dbReference>
<dbReference type="PANTHER" id="PTHR36919:SF3">
    <property type="entry name" value="BLL5882 PROTEIN"/>
    <property type="match status" value="1"/>
</dbReference>
<accession>A0A1Z9Z071</accession>
<feature type="chain" id="PRO_5013165718" description="DUF2147 domain-containing protein" evidence="1">
    <location>
        <begin position="21"/>
        <end position="146"/>
    </location>
</feature>
<dbReference type="Proteomes" id="UP000196536">
    <property type="component" value="Unassembled WGS sequence"/>
</dbReference>
<dbReference type="Gene3D" id="2.40.128.520">
    <property type="match status" value="1"/>
</dbReference>
<dbReference type="InterPro" id="IPR019223">
    <property type="entry name" value="DUF2147"/>
</dbReference>